<dbReference type="PRINTS" id="PR00046">
    <property type="entry name" value="SIGMA70FCT"/>
</dbReference>
<keyword evidence="4" id="KW-0804">Transcription</keyword>
<dbReference type="Proteomes" id="UP001500218">
    <property type="component" value="Unassembled WGS sequence"/>
</dbReference>
<reference evidence="8" key="1">
    <citation type="journal article" date="2019" name="Int. J. Syst. Evol. Microbiol.">
        <title>The Global Catalogue of Microorganisms (GCM) 10K type strain sequencing project: providing services to taxonomists for standard genome sequencing and annotation.</title>
        <authorList>
            <consortium name="The Broad Institute Genomics Platform"/>
            <consortium name="The Broad Institute Genome Sequencing Center for Infectious Disease"/>
            <person name="Wu L."/>
            <person name="Ma J."/>
        </authorList>
    </citation>
    <scope>NUCLEOTIDE SEQUENCE [LARGE SCALE GENOMIC DNA]</scope>
    <source>
        <strain evidence="8">JCM 13250</strain>
    </source>
</reference>
<evidence type="ECO:0000259" key="6">
    <source>
        <dbReference type="PROSITE" id="PS50868"/>
    </source>
</evidence>
<keyword evidence="2" id="KW-0731">Sigma factor</keyword>
<comment type="caution">
    <text evidence="7">The sequence shown here is derived from an EMBL/GenBank/DDBJ whole genome shotgun (WGS) entry which is preliminary data.</text>
</comment>
<dbReference type="Gene3D" id="1.10.10.10">
    <property type="entry name" value="Winged helix-like DNA-binding domain superfamily/Winged helix DNA-binding domain"/>
    <property type="match status" value="2"/>
</dbReference>
<keyword evidence="1" id="KW-0805">Transcription regulation</keyword>
<protein>
    <recommendedName>
        <fullName evidence="6">Post-SET domain-containing protein</fullName>
    </recommendedName>
</protein>
<evidence type="ECO:0000256" key="3">
    <source>
        <dbReference type="ARBA" id="ARBA00023125"/>
    </source>
</evidence>
<keyword evidence="3" id="KW-0238">DNA-binding</keyword>
<dbReference type="InterPro" id="IPR013324">
    <property type="entry name" value="RNA_pol_sigma_r3/r4-like"/>
</dbReference>
<dbReference type="InterPro" id="IPR014284">
    <property type="entry name" value="RNA_pol_sigma-70_dom"/>
</dbReference>
<dbReference type="Pfam" id="PF04539">
    <property type="entry name" value="Sigma70_r3"/>
    <property type="match status" value="1"/>
</dbReference>
<accession>A0ABP4Y7Y5</accession>
<dbReference type="CDD" id="cd06171">
    <property type="entry name" value="Sigma70_r4"/>
    <property type="match status" value="1"/>
</dbReference>
<dbReference type="PANTHER" id="PTHR30385:SF4">
    <property type="entry name" value="RNA POLYMERASE SIGMA-E FACTOR"/>
    <property type="match status" value="1"/>
</dbReference>
<dbReference type="PROSITE" id="PS50868">
    <property type="entry name" value="POST_SET"/>
    <property type="match status" value="1"/>
</dbReference>
<evidence type="ECO:0000256" key="4">
    <source>
        <dbReference type="ARBA" id="ARBA00023163"/>
    </source>
</evidence>
<proteinExistence type="predicted"/>
<keyword evidence="8" id="KW-1185">Reference proteome</keyword>
<dbReference type="NCBIfam" id="TIGR02980">
    <property type="entry name" value="SigBFG"/>
    <property type="match status" value="1"/>
</dbReference>
<dbReference type="InterPro" id="IPR013325">
    <property type="entry name" value="RNA_pol_sigma_r2"/>
</dbReference>
<evidence type="ECO:0000313" key="7">
    <source>
        <dbReference type="EMBL" id="GAA1801192.1"/>
    </source>
</evidence>
<dbReference type="InterPro" id="IPR007630">
    <property type="entry name" value="RNA_pol_sigma70_r4"/>
</dbReference>
<dbReference type="RefSeq" id="WP_344129447.1">
    <property type="nucleotide sequence ID" value="NZ_BAAALT010000059.1"/>
</dbReference>
<dbReference type="SUPFAM" id="SSF88946">
    <property type="entry name" value="Sigma2 domain of RNA polymerase sigma factors"/>
    <property type="match status" value="1"/>
</dbReference>
<dbReference type="InterPro" id="IPR003616">
    <property type="entry name" value="Post-SET_dom"/>
</dbReference>
<gene>
    <name evidence="7" type="ORF">GCM10009682_23660</name>
</gene>
<dbReference type="InterPro" id="IPR036388">
    <property type="entry name" value="WH-like_DNA-bd_sf"/>
</dbReference>
<feature type="region of interest" description="Disordered" evidence="5">
    <location>
        <begin position="278"/>
        <end position="327"/>
    </location>
</feature>
<organism evidence="7 8">
    <name type="scientific">Luedemannella flava</name>
    <dbReference type="NCBI Taxonomy" id="349316"/>
    <lineage>
        <taxon>Bacteria</taxon>
        <taxon>Bacillati</taxon>
        <taxon>Actinomycetota</taxon>
        <taxon>Actinomycetes</taxon>
        <taxon>Micromonosporales</taxon>
        <taxon>Micromonosporaceae</taxon>
        <taxon>Luedemannella</taxon>
    </lineage>
</organism>
<dbReference type="PANTHER" id="PTHR30385">
    <property type="entry name" value="SIGMA FACTOR F FLAGELLAR"/>
    <property type="match status" value="1"/>
</dbReference>
<dbReference type="InterPro" id="IPR000943">
    <property type="entry name" value="RNA_pol_sigma70"/>
</dbReference>
<dbReference type="InterPro" id="IPR007624">
    <property type="entry name" value="RNA_pol_sigma70_r3"/>
</dbReference>
<evidence type="ECO:0000256" key="2">
    <source>
        <dbReference type="ARBA" id="ARBA00023082"/>
    </source>
</evidence>
<dbReference type="EMBL" id="BAAALT010000059">
    <property type="protein sequence ID" value="GAA1801192.1"/>
    <property type="molecule type" value="Genomic_DNA"/>
</dbReference>
<dbReference type="NCBIfam" id="TIGR02937">
    <property type="entry name" value="sigma70-ECF"/>
    <property type="match status" value="1"/>
</dbReference>
<dbReference type="Pfam" id="PF04542">
    <property type="entry name" value="Sigma70_r2"/>
    <property type="match status" value="1"/>
</dbReference>
<evidence type="ECO:0000313" key="8">
    <source>
        <dbReference type="Proteomes" id="UP001500218"/>
    </source>
</evidence>
<dbReference type="InterPro" id="IPR007627">
    <property type="entry name" value="RNA_pol_sigma70_r2"/>
</dbReference>
<dbReference type="Gene3D" id="1.20.120.1810">
    <property type="match status" value="1"/>
</dbReference>
<evidence type="ECO:0000256" key="5">
    <source>
        <dbReference type="SAM" id="MobiDB-lite"/>
    </source>
</evidence>
<evidence type="ECO:0000256" key="1">
    <source>
        <dbReference type="ARBA" id="ARBA00023015"/>
    </source>
</evidence>
<dbReference type="Pfam" id="PF04545">
    <property type="entry name" value="Sigma70_r4"/>
    <property type="match status" value="1"/>
</dbReference>
<name>A0ABP4Y7Y5_9ACTN</name>
<dbReference type="SUPFAM" id="SSF88659">
    <property type="entry name" value="Sigma3 and sigma4 domains of RNA polymerase sigma factors"/>
    <property type="match status" value="2"/>
</dbReference>
<sequence length="421" mass="45953">MTATTADVLGVTLTSPQRGMPCSCGSEACRQDLVDLAGDPRDGTRPGSPWRELRNRVVERHLTLAVQVARRFRRPSVPDEDLDQVAYLALVGAVDRFDPDRGLPLSAFAVPTMTGAIKRYFRDNRWMLRTPRRLKELHLQLCQAYEELTQRYVRSPTTAELARHVGCAEDEVIDTLRATDSQSPLSLDGKAGEGRDAPVLSDLVGETDRGFDHVEDVEVLGPALAKLPERQQRVVMLRFYGGLTQTEIGDRVGCSQMQVSRLLKAALEKLRALLNVEDSGASSDTEPESAEPTSPDVVPPGPDPKRTADRPLPASPGSWRRTACRTRRRIPLRHSNGRLAHARSANASIPTRCRAVHCRGALSVTVARPLGGLGAGRGPPAGPVARGVGFTTVVGPDARYHFGASCLDLQRIRFIRPLPLP</sequence>
<feature type="domain" description="Post-SET" evidence="6">
    <location>
        <begin position="18"/>
        <end position="34"/>
    </location>
</feature>
<dbReference type="InterPro" id="IPR014322">
    <property type="entry name" value="RNA_pol_sigma-B/F/G"/>
</dbReference>